<dbReference type="RefSeq" id="WP_063496271.1">
    <property type="nucleotide sequence ID" value="NZ_CP014578.1"/>
</dbReference>
<accession>A0A160FKA7</accession>
<sequence length="162" mass="18096">MATSTCNQHEQFALAQKAFSEYFATIVKPRLGRLDAELNWMDFSQTAKLIRDTGIRSQYRARAIRLLEASISCSAPNAQPMARSTYNTAFRAATTFLVFVLAYRLGPGVLPALLAAAIWYGYVAGEYRDGQEAADKHDKQAREWAEKIAAWEADLLTLKALE</sequence>
<name>A0A160FKA7_9BURK</name>
<evidence type="ECO:0000313" key="1">
    <source>
        <dbReference type="EMBL" id="ANB72849.1"/>
    </source>
</evidence>
<proteinExistence type="predicted"/>
<dbReference type="EMBL" id="CP014578">
    <property type="protein sequence ID" value="ANB72849.1"/>
    <property type="molecule type" value="Genomic_DNA"/>
</dbReference>
<dbReference type="Proteomes" id="UP000076852">
    <property type="component" value="Chromosome 1"/>
</dbReference>
<protein>
    <submittedName>
        <fullName evidence="1">Uncharacterized protein</fullName>
    </submittedName>
</protein>
<reference evidence="1 2" key="1">
    <citation type="journal article" date="2016" name="Gene">
        <title>PacBio SMRT assembly of a complex multi-replicon genome reveals chlorocatechol degradative operon in a region of genome plasticity.</title>
        <authorList>
            <person name="Ricker N."/>
            <person name="Shen S.Y."/>
            <person name="Goordial J."/>
            <person name="Jin S."/>
            <person name="Fulthorpe R.R."/>
        </authorList>
    </citation>
    <scope>NUCLEOTIDE SEQUENCE [LARGE SCALE GENOMIC DNA]</scope>
    <source>
        <strain evidence="1 2">OLGA172</strain>
    </source>
</reference>
<keyword evidence="2" id="KW-1185">Reference proteome</keyword>
<evidence type="ECO:0000313" key="2">
    <source>
        <dbReference type="Proteomes" id="UP000076852"/>
    </source>
</evidence>
<gene>
    <name evidence="1" type="ORF">AYM40_11065</name>
</gene>
<organism evidence="1 2">
    <name type="scientific">Paraburkholderia phytofirmans OLGA172</name>
    <dbReference type="NCBI Taxonomy" id="1417228"/>
    <lineage>
        <taxon>Bacteria</taxon>
        <taxon>Pseudomonadati</taxon>
        <taxon>Pseudomonadota</taxon>
        <taxon>Betaproteobacteria</taxon>
        <taxon>Burkholderiales</taxon>
        <taxon>Burkholderiaceae</taxon>
        <taxon>Paraburkholderia</taxon>
    </lineage>
</organism>
<dbReference type="KEGG" id="buz:AYM40_11065"/>
<dbReference type="AlphaFoldDB" id="A0A160FKA7"/>